<dbReference type="Pfam" id="PF00328">
    <property type="entry name" value="His_Phos_2"/>
    <property type="match status" value="1"/>
</dbReference>
<dbReference type="OrthoDB" id="395886at2"/>
<dbReference type="InterPro" id="IPR050645">
    <property type="entry name" value="Histidine_acid_phosphatase"/>
</dbReference>
<dbReference type="InterPro" id="IPR029033">
    <property type="entry name" value="His_PPase_superfam"/>
</dbReference>
<feature type="chain" id="PRO_5008689495" evidence="2">
    <location>
        <begin position="23"/>
        <end position="419"/>
    </location>
</feature>
<dbReference type="PANTHER" id="PTHR11567">
    <property type="entry name" value="ACID PHOSPHATASE-RELATED"/>
    <property type="match status" value="1"/>
</dbReference>
<dbReference type="CDD" id="cd07061">
    <property type="entry name" value="HP_HAP_like"/>
    <property type="match status" value="1"/>
</dbReference>
<evidence type="ECO:0000313" key="3">
    <source>
        <dbReference type="EMBL" id="SCC09460.1"/>
    </source>
</evidence>
<keyword evidence="4" id="KW-1185">Reference proteome</keyword>
<evidence type="ECO:0000256" key="2">
    <source>
        <dbReference type="SAM" id="SignalP"/>
    </source>
</evidence>
<dbReference type="Proteomes" id="UP000199670">
    <property type="component" value="Unassembled WGS sequence"/>
</dbReference>
<dbReference type="AlphaFoldDB" id="A0A1C4BRH9"/>
<evidence type="ECO:0000256" key="1">
    <source>
        <dbReference type="ARBA" id="ARBA00005375"/>
    </source>
</evidence>
<organism evidence="3 4">
    <name type="scientific">Gilliamella bombicola</name>
    <dbReference type="NCBI Taxonomy" id="1798182"/>
    <lineage>
        <taxon>Bacteria</taxon>
        <taxon>Pseudomonadati</taxon>
        <taxon>Pseudomonadota</taxon>
        <taxon>Gammaproteobacteria</taxon>
        <taxon>Orbales</taxon>
        <taxon>Orbaceae</taxon>
        <taxon>Gilliamella</taxon>
    </lineage>
</organism>
<dbReference type="InterPro" id="IPR000560">
    <property type="entry name" value="His_Pase_clade-2"/>
</dbReference>
<feature type="signal peptide" evidence="2">
    <location>
        <begin position="1"/>
        <end position="22"/>
    </location>
</feature>
<protein>
    <submittedName>
        <fullName evidence="3">Glucose-1-phosphatase</fullName>
    </submittedName>
</protein>
<proteinExistence type="inferred from homology"/>
<dbReference type="SUPFAM" id="SSF53254">
    <property type="entry name" value="Phosphoglycerate mutase-like"/>
    <property type="match status" value="1"/>
</dbReference>
<keyword evidence="2" id="KW-0732">Signal</keyword>
<dbReference type="PANTHER" id="PTHR11567:SF135">
    <property type="entry name" value="GLUCOSE-1-PHOSPHATASE"/>
    <property type="match status" value="1"/>
</dbReference>
<gene>
    <name evidence="3" type="ORF">GA0061081_10590</name>
</gene>
<dbReference type="PROSITE" id="PS00778">
    <property type="entry name" value="HIS_ACID_PHOSPHAT_2"/>
    <property type="match status" value="1"/>
</dbReference>
<dbReference type="GO" id="GO:0050308">
    <property type="term" value="F:sugar-phosphatase activity"/>
    <property type="evidence" value="ECO:0007669"/>
    <property type="project" value="TreeGrafter"/>
</dbReference>
<dbReference type="Gene3D" id="3.40.50.1240">
    <property type="entry name" value="Phosphoglycerate mutase-like"/>
    <property type="match status" value="2"/>
</dbReference>
<evidence type="ECO:0000313" key="4">
    <source>
        <dbReference type="Proteomes" id="UP000199670"/>
    </source>
</evidence>
<reference evidence="4" key="1">
    <citation type="submission" date="2016-08" db="EMBL/GenBank/DDBJ databases">
        <authorList>
            <person name="Varghese N."/>
            <person name="Submissions Spin"/>
        </authorList>
    </citation>
    <scope>NUCLEOTIDE SEQUENCE [LARGE SCALE GENOMIC DNA]</scope>
    <source>
        <strain evidence="4">R-53248</strain>
    </source>
</reference>
<name>A0A1C4BRH9_9GAMM</name>
<dbReference type="NCBIfam" id="NF007553">
    <property type="entry name" value="PRK10173.1"/>
    <property type="match status" value="1"/>
</dbReference>
<dbReference type="InterPro" id="IPR033379">
    <property type="entry name" value="Acid_Pase_AS"/>
</dbReference>
<dbReference type="RefSeq" id="WP_091348458.1">
    <property type="nucleotide sequence ID" value="NZ_FMAQ01000005.1"/>
</dbReference>
<dbReference type="STRING" id="1798182.GA0061081_10590"/>
<dbReference type="GO" id="GO:0030288">
    <property type="term" value="C:outer membrane-bounded periplasmic space"/>
    <property type="evidence" value="ECO:0007669"/>
    <property type="project" value="TreeGrafter"/>
</dbReference>
<dbReference type="EMBL" id="FMAQ01000005">
    <property type="protein sequence ID" value="SCC09460.1"/>
    <property type="molecule type" value="Genomic_DNA"/>
</dbReference>
<comment type="similarity">
    <text evidence="1">Belongs to the histidine acid phosphatase family.</text>
</comment>
<accession>A0A1C4BRH9</accession>
<sequence>MKKIVLKGIFGLACIVSFSTYAADSHDDYTLEQVVVFSRHGLRAPLASPTSTLGKITPNQWPQWDTPASYLTTRGGALESYFGHYFSQWLADNKLLTADNCPNEKDVYIYTNSLQRTIATGQFFIVGAFPGCILPIVHKEKLGQMDPLFSPVIRDDSVEFKQAAIASINQNADVNGITGLNKKLNNAYQNMAKIIDYQKSTNCITDKQCDFIDLPTELIIEKGKEPGITGPLRTGTSIADAFILQYYEGTPLKKIAWGKIKDEQQLKQLVAIKEHYNTVLFGSPTVAKHVSANLVNYINHAFTDNGDTAKFTLLVGHDSNVASLFSAMQIQSYNLPNQFETTPIGGKVVFEKWRDNRSGENLMKIEYFYQSTEQIRNLSPLNRNNPPQKVTLIMTNCPTNAKGFCSFSTFKQVMGDIIK</sequence>